<evidence type="ECO:0008006" key="3">
    <source>
        <dbReference type="Google" id="ProtNLM"/>
    </source>
</evidence>
<dbReference type="Pfam" id="PF03745">
    <property type="entry name" value="DUF309"/>
    <property type="match status" value="1"/>
</dbReference>
<reference evidence="1 2" key="1">
    <citation type="journal article" date="2023" name="G3 (Bethesda)">
        <title>A haplotype-resolved chromosome-scale genome for Quercus rubra L. provides insights into the genetics of adaptive traits for red oak species.</title>
        <authorList>
            <person name="Kapoor B."/>
            <person name="Jenkins J."/>
            <person name="Schmutz J."/>
            <person name="Zhebentyayeva T."/>
            <person name="Kuelheim C."/>
            <person name="Coggeshall M."/>
            <person name="Heim C."/>
            <person name="Lasky J.R."/>
            <person name="Leites L."/>
            <person name="Islam-Faridi N."/>
            <person name="Romero-Severson J."/>
            <person name="DeLeo V.L."/>
            <person name="Lucas S.M."/>
            <person name="Lazic D."/>
            <person name="Gailing O."/>
            <person name="Carlson J."/>
            <person name="Staton M."/>
        </authorList>
    </citation>
    <scope>NUCLEOTIDE SEQUENCE [LARGE SCALE GENOMIC DNA]</scope>
    <source>
        <strain evidence="1">Pseudo-F2</strain>
    </source>
</reference>
<sequence length="161" mass="18705">MNKTLNKPQVLIKNAQTDQGTVEVEDLEWIARLKWPWHSQVERKGGDDYDDDDTSDNCSFDEAVMLFNDREYYKCHDYLEALWNMAQEPTRTLIHGILQCAVGFHHLFNQSHKGAMMELGEGLCKLRKMNFVSGPFHQFEQEISAVLDFIYQTQIELAACE</sequence>
<name>A0AAN7ICK5_QUERU</name>
<dbReference type="SUPFAM" id="SSF140663">
    <property type="entry name" value="TTHA0068-like"/>
    <property type="match status" value="1"/>
</dbReference>
<protein>
    <recommendedName>
        <fullName evidence="3">DUF309 domain-containing protein</fullName>
    </recommendedName>
</protein>
<dbReference type="PANTHER" id="PTHR34796">
    <property type="entry name" value="EXPRESSED PROTEIN"/>
    <property type="match status" value="1"/>
</dbReference>
<dbReference type="Gene3D" id="1.10.3450.10">
    <property type="entry name" value="TTHA0068-like"/>
    <property type="match status" value="1"/>
</dbReference>
<evidence type="ECO:0000313" key="2">
    <source>
        <dbReference type="Proteomes" id="UP001324115"/>
    </source>
</evidence>
<dbReference type="EMBL" id="JAXUIC010000011">
    <property type="protein sequence ID" value="KAK4564605.1"/>
    <property type="molecule type" value="Genomic_DNA"/>
</dbReference>
<accession>A0AAN7ICK5</accession>
<evidence type="ECO:0000313" key="1">
    <source>
        <dbReference type="EMBL" id="KAK4564605.1"/>
    </source>
</evidence>
<gene>
    <name evidence="1" type="ORF">RGQ29_006611</name>
</gene>
<comment type="caution">
    <text evidence="1">The sequence shown here is derived from an EMBL/GenBank/DDBJ whole genome shotgun (WGS) entry which is preliminary data.</text>
</comment>
<dbReference type="InterPro" id="IPR005500">
    <property type="entry name" value="DUF309"/>
</dbReference>
<proteinExistence type="predicted"/>
<dbReference type="PANTHER" id="PTHR34796:SF1">
    <property type="entry name" value="EXPRESSED PROTEIN"/>
    <property type="match status" value="1"/>
</dbReference>
<organism evidence="1 2">
    <name type="scientific">Quercus rubra</name>
    <name type="common">Northern red oak</name>
    <name type="synonym">Quercus borealis</name>
    <dbReference type="NCBI Taxonomy" id="3512"/>
    <lineage>
        <taxon>Eukaryota</taxon>
        <taxon>Viridiplantae</taxon>
        <taxon>Streptophyta</taxon>
        <taxon>Embryophyta</taxon>
        <taxon>Tracheophyta</taxon>
        <taxon>Spermatophyta</taxon>
        <taxon>Magnoliopsida</taxon>
        <taxon>eudicotyledons</taxon>
        <taxon>Gunneridae</taxon>
        <taxon>Pentapetalae</taxon>
        <taxon>rosids</taxon>
        <taxon>fabids</taxon>
        <taxon>Fagales</taxon>
        <taxon>Fagaceae</taxon>
        <taxon>Quercus</taxon>
    </lineage>
</organism>
<keyword evidence="2" id="KW-1185">Reference proteome</keyword>
<dbReference type="Proteomes" id="UP001324115">
    <property type="component" value="Unassembled WGS sequence"/>
</dbReference>
<dbReference type="InterPro" id="IPR023203">
    <property type="entry name" value="TTHA0068_sf"/>
</dbReference>
<dbReference type="AlphaFoldDB" id="A0AAN7ICK5"/>